<proteinExistence type="predicted"/>
<dbReference type="RefSeq" id="WP_169276102.1">
    <property type="nucleotide sequence ID" value="NZ_JAAIIH010000014.1"/>
</dbReference>
<feature type="region of interest" description="Disordered" evidence="1">
    <location>
        <begin position="598"/>
        <end position="682"/>
    </location>
</feature>
<protein>
    <submittedName>
        <fullName evidence="3">Virulence factor MVIN family protein</fullName>
    </submittedName>
</protein>
<feature type="compositionally biased region" description="Basic and acidic residues" evidence="1">
    <location>
        <begin position="655"/>
        <end position="664"/>
    </location>
</feature>
<evidence type="ECO:0000313" key="4">
    <source>
        <dbReference type="Proteomes" id="UP000588277"/>
    </source>
</evidence>
<feature type="compositionally biased region" description="Low complexity" evidence="1">
    <location>
        <begin position="619"/>
        <end position="654"/>
    </location>
</feature>
<feature type="transmembrane region" description="Helical" evidence="2">
    <location>
        <begin position="567"/>
        <end position="588"/>
    </location>
</feature>
<evidence type="ECO:0000256" key="1">
    <source>
        <dbReference type="SAM" id="MobiDB-lite"/>
    </source>
</evidence>
<accession>A0A7Y0F2U9</accession>
<dbReference type="Proteomes" id="UP000588277">
    <property type="component" value="Unassembled WGS sequence"/>
</dbReference>
<keyword evidence="2" id="KW-0812">Transmembrane</keyword>
<comment type="caution">
    <text evidence="3">The sequence shown here is derived from an EMBL/GenBank/DDBJ whole genome shotgun (WGS) entry which is preliminary data.</text>
</comment>
<gene>
    <name evidence="3" type="ORF">G1C96_1602</name>
</gene>
<reference evidence="3 4" key="1">
    <citation type="submission" date="2020-02" db="EMBL/GenBank/DDBJ databases">
        <title>Characterization of phylogenetic diversity of novel bifidobacterial species isolated in Czech ZOOs.</title>
        <authorList>
            <person name="Lugli G.A."/>
            <person name="Vera N.B."/>
            <person name="Ventura M."/>
        </authorList>
    </citation>
    <scope>NUCLEOTIDE SEQUENCE [LARGE SCALE GENOMIC DNA]</scope>
    <source>
        <strain evidence="3 4">DSM 109958</strain>
    </source>
</reference>
<keyword evidence="2" id="KW-0472">Membrane</keyword>
<sequence length="788" mass="81763">MMTPLPGDTLINRYELVELLRREPGLEAWRATDHALVRDCQLFIVTDPHAAVVSNTMASALALSKNPRFTPVLQMHTVDDVMVLITALDDGISLSDYLHGPASGTLSFEAMRVIVGESALALQDLLHQGLADRAVSTDVIRLNRKSITIADAPVSPALTTPLLHGSATADAASRSYDDTDEPLAVRQLAGVLYGMLTRTSYADDREFSEQRLIDVADKPHDFWVICQRGLGFPNPDGSPATPISTLDELIALLGYWKPIDQLTGADIVWPSVPGDASIIRAQVAPVVPDALLELPDNVVKHRPDPNAAAKNQPDWGANLLLFPEPTEVELVRPTSSAGDDLLAPLHDDFVVPKHMTNATVPVDVSAVRHSNAGSPSLPHFTASPDATDSAQFLDPADTHALGNPSDILAAGAHGVQHAQDGVEGLAGREGAHTAASVAAATAARAEAAAGAAAGAAAKAAEIGTGAGAGTLGDVSAQAAAEAGSKASPSLERLVSAVENRQEEEAEARGMLHVDSAPPSFIPGERAANGPRGAVDDADGGYGGYNAQPNALDAADDVVFGRFTTRSVVIAVGAVLLVVALVLAMVNLFGKSAIGIGSSSTPGAWPSATNVPFPGRETPTATTTSATETAASGSASASASDTASASGSASASVTDAVDHSDRDVEAVPTPAPKPTPTNTTAYPITERGFLSRPNGLDGYGWYIKLDAPHDVWKVEIKLKQNNGHGSVYVNSNRSNPQNGASMGEWSVDASGQATVEFAQPVNTQEIVIWVPSDGLPTGGRITFNGVNAY</sequence>
<evidence type="ECO:0000256" key="2">
    <source>
        <dbReference type="SAM" id="Phobius"/>
    </source>
</evidence>
<keyword evidence="2" id="KW-1133">Transmembrane helix</keyword>
<name>A0A7Y0F2U9_9BIFI</name>
<feature type="region of interest" description="Disordered" evidence="1">
    <location>
        <begin position="369"/>
        <end position="399"/>
    </location>
</feature>
<dbReference type="AlphaFoldDB" id="A0A7Y0F2U9"/>
<keyword evidence="4" id="KW-1185">Reference proteome</keyword>
<evidence type="ECO:0000313" key="3">
    <source>
        <dbReference type="EMBL" id="NMN01020.1"/>
    </source>
</evidence>
<dbReference type="EMBL" id="JAAIIH010000014">
    <property type="protein sequence ID" value="NMN01020.1"/>
    <property type="molecule type" value="Genomic_DNA"/>
</dbReference>
<organism evidence="3 4">
    <name type="scientific">Bifidobacterium moraviense</name>
    <dbReference type="NCBI Taxonomy" id="2675323"/>
    <lineage>
        <taxon>Bacteria</taxon>
        <taxon>Bacillati</taxon>
        <taxon>Actinomycetota</taxon>
        <taxon>Actinomycetes</taxon>
        <taxon>Bifidobacteriales</taxon>
        <taxon>Bifidobacteriaceae</taxon>
        <taxon>Bifidobacterium</taxon>
    </lineage>
</organism>
<feature type="compositionally biased region" description="Polar residues" evidence="1">
    <location>
        <begin position="598"/>
        <end position="609"/>
    </location>
</feature>